<evidence type="ECO:0000256" key="1">
    <source>
        <dbReference type="SAM" id="MobiDB-lite"/>
    </source>
</evidence>
<organism evidence="2 3">
    <name type="scientific">Varibaculum cambriense</name>
    <dbReference type="NCBI Taxonomy" id="184870"/>
    <lineage>
        <taxon>Bacteria</taxon>
        <taxon>Bacillati</taxon>
        <taxon>Actinomycetota</taxon>
        <taxon>Actinomycetes</taxon>
        <taxon>Actinomycetales</taxon>
        <taxon>Actinomycetaceae</taxon>
        <taxon>Varibaculum</taxon>
    </lineage>
</organism>
<name>A0AB34X0P0_9ACTO</name>
<gene>
    <name evidence="2" type="ORF">HMPREF1862_00588</name>
</gene>
<feature type="region of interest" description="Disordered" evidence="1">
    <location>
        <begin position="1"/>
        <end position="43"/>
    </location>
</feature>
<dbReference type="Proteomes" id="UP000070572">
    <property type="component" value="Unassembled WGS sequence"/>
</dbReference>
<evidence type="ECO:0000313" key="3">
    <source>
        <dbReference type="Proteomes" id="UP000070572"/>
    </source>
</evidence>
<dbReference type="AlphaFoldDB" id="A0AB34X0P0"/>
<evidence type="ECO:0000313" key="2">
    <source>
        <dbReference type="EMBL" id="KXB81316.1"/>
    </source>
</evidence>
<sequence length="67" mass="7538">MVIEHKKLPSPDHYRYASGDWDAPASRTPASIGPKKAEYDPAERFPGREFPVTVRKIAKTEEKTPGE</sequence>
<reference evidence="2 3" key="1">
    <citation type="submission" date="2016-01" db="EMBL/GenBank/DDBJ databases">
        <authorList>
            <person name="Mitreva M."/>
            <person name="Pepin K.H."/>
            <person name="Mihindukulasuriya K.A."/>
            <person name="Fulton R."/>
            <person name="Fronick C."/>
            <person name="O'Laughlin M."/>
            <person name="Miner T."/>
            <person name="Herter B."/>
            <person name="Rosa B.A."/>
            <person name="Cordes M."/>
            <person name="Tomlinson C."/>
            <person name="Wollam A."/>
            <person name="Palsikar V.B."/>
            <person name="Mardis E.R."/>
            <person name="Wilson R.K."/>
        </authorList>
    </citation>
    <scope>NUCLEOTIDE SEQUENCE [LARGE SCALE GENOMIC DNA]</scope>
    <source>
        <strain evidence="2 3">DNF00696</strain>
    </source>
</reference>
<feature type="compositionally biased region" description="Basic and acidic residues" evidence="1">
    <location>
        <begin position="1"/>
        <end position="15"/>
    </location>
</feature>
<accession>A0AB34X0P0</accession>
<proteinExistence type="predicted"/>
<protein>
    <submittedName>
        <fullName evidence="2">Uncharacterized protein</fullName>
    </submittedName>
</protein>
<comment type="caution">
    <text evidence="2">The sequence shown here is derived from an EMBL/GenBank/DDBJ whole genome shotgun (WGS) entry which is preliminary data.</text>
</comment>
<dbReference type="EMBL" id="LSDN01000011">
    <property type="protein sequence ID" value="KXB81316.1"/>
    <property type="molecule type" value="Genomic_DNA"/>
</dbReference>